<feature type="compositionally biased region" description="Basic and acidic residues" evidence="9">
    <location>
        <begin position="961"/>
        <end position="973"/>
    </location>
</feature>
<sequence length="1319" mass="148973">MAPPLSRDNPSRSSTFSSSLRVHSPDKFFGSASAGDTARGRPPSTVSSSSFQPAVTASVRAPSRSSSINSPCDVCQRIVRTWTCIQCNNDSFCDDCWTKERAHRPGAVGFDGKPHEKTDRKVVERLRLILDPKRTAEEQIKEHQNDEDTTWFGIARDSANLPIFRDYERYATIMAQSRTSQINVRYPQLVSFIGQTGAGKSTLVKMLIDNQENEMNIAHESKFPSPVTGATGDNLPTSGDVHLYSDPATYYSAKPMLYADCEGLDGGENVPRGARYKIRDDAAPQAARATSAKNDPTFRRRIRKVAHSSQRDIIWATTPETRKREYAVTELYPRLLYTSRLLPCQYLNLQIFESVVLEKLLDWASASIESSLNQPALPHVIIALNATELTIDDKQWDIEEATRILMSDIEEYRYMLINDQIGKLHTEIKRSCELSHWTKKRVRMISTDEKLQVFLQSAFDHFSQNLNVPFDFVKEAVKNNPIPRDIGGNILKLAIAVRDHNHFADPYDGAKIFSELSNMVASCLMLTSARQSFLGSTEQLLDEFYAELCEDALFNFCNMKSGHDKGHQNSAGKIIGAGEFQSNFVFNDYADQFIDDIRTKLTKIQQEVYDLTFRRKRLTEEEAASDVHRGCMNLFYQNVGDVYQFVSHSTCFSCLRELPEHPLPCGHVLCTPCVKAYGQQYEKTVIKLDSCPLHRSESEFLNDFPWKIKVKPLHAGPRILSLDGGGCRGIVELEVLRAIEKTLGGELPIQAFFDLIVGTSTGGIIALGLGVENWQAFTPREFINIPVIGLLTTANHGSRYKTKPLEAALQSSFQDRPLFGGSSQEGHMIKVAVTSTTVLDQQPIVLANYNRPDQRDPRDYRPYKFERQDGPMTELRTWEAARATSAAPPYFKNFIKNETKNGYIDGALYHNNPVKIAHQERMLIWKDVSSREPDIFLSIGTGHHGRAEDPSSLSKGSGLVRRKEVNRSRKEEPMPTPNILVPTARNFTVLGQLWSTATSVFDNILNCTKIWNEFRVDFPRQRYIRLNPDLGFPIPKLDDVERMPDVQKAAHEQLHTNARVKEIAHRLIASTFFFEKTEASTKEREGGYECYGFLFCRFHIGTEETKALGRYLMKCFQGNFEPYFVIENPPNWDTVQKLPITEEIVKDMVLKGRFIMDRIQIVVAKQLDEISHLPISGFPRTLMIEDIPQQPQTRTAVVRNSGSVRAPARRRRRYVAKPQSANTSPEGSTKASLRRIKSSSNLREGSSSSTAHPASPDDVAQWTQLRRKSVSQLAQEGFFELDDTGPALAPSEMTSDDAFTVRGVRAQPPRRRSMFRLVV</sequence>
<evidence type="ECO:0000256" key="1">
    <source>
        <dbReference type="ARBA" id="ARBA00022723"/>
    </source>
</evidence>
<evidence type="ECO:0000256" key="7">
    <source>
        <dbReference type="PROSITE-ProRule" id="PRU00175"/>
    </source>
</evidence>
<keyword evidence="5 8" id="KW-0442">Lipid degradation</keyword>
<dbReference type="PROSITE" id="PS50089">
    <property type="entry name" value="ZF_RING_2"/>
    <property type="match status" value="1"/>
</dbReference>
<feature type="domain" description="RING-type" evidence="10">
    <location>
        <begin position="651"/>
        <end position="695"/>
    </location>
</feature>
<evidence type="ECO:0000256" key="8">
    <source>
        <dbReference type="PROSITE-ProRule" id="PRU01161"/>
    </source>
</evidence>
<feature type="short sequence motif" description="GXGXXG" evidence="8">
    <location>
        <begin position="724"/>
        <end position="729"/>
    </location>
</feature>
<evidence type="ECO:0000256" key="3">
    <source>
        <dbReference type="ARBA" id="ARBA00022801"/>
    </source>
</evidence>
<organism evidence="12 13">
    <name type="scientific">Hyphodiscus hymeniophilus</name>
    <dbReference type="NCBI Taxonomy" id="353542"/>
    <lineage>
        <taxon>Eukaryota</taxon>
        <taxon>Fungi</taxon>
        <taxon>Dikarya</taxon>
        <taxon>Ascomycota</taxon>
        <taxon>Pezizomycotina</taxon>
        <taxon>Leotiomycetes</taxon>
        <taxon>Helotiales</taxon>
        <taxon>Hyphodiscaceae</taxon>
        <taxon>Hyphodiscus</taxon>
    </lineage>
</organism>
<keyword evidence="4" id="KW-0862">Zinc</keyword>
<dbReference type="CDD" id="cd07199">
    <property type="entry name" value="Pat17_PNPLA8_PNPLA9_like"/>
    <property type="match status" value="1"/>
</dbReference>
<keyword evidence="3 8" id="KW-0378">Hydrolase</keyword>
<dbReference type="GO" id="GO:0046486">
    <property type="term" value="P:glycerolipid metabolic process"/>
    <property type="evidence" value="ECO:0007669"/>
    <property type="project" value="UniProtKB-ARBA"/>
</dbReference>
<dbReference type="Pfam" id="PF01734">
    <property type="entry name" value="Patatin"/>
    <property type="match status" value="1"/>
</dbReference>
<dbReference type="PANTHER" id="PTHR24185:SF1">
    <property type="entry name" value="CALCIUM-INDEPENDENT PHOSPHOLIPASE A2-GAMMA"/>
    <property type="match status" value="1"/>
</dbReference>
<name>A0A9P6VM96_9HELO</name>
<accession>A0A9P6VM96</accession>
<dbReference type="PROSITE" id="PS00518">
    <property type="entry name" value="ZF_RING_1"/>
    <property type="match status" value="1"/>
</dbReference>
<feature type="compositionally biased region" description="Low complexity" evidence="9">
    <location>
        <begin position="1"/>
        <end position="22"/>
    </location>
</feature>
<dbReference type="CDD" id="cd19757">
    <property type="entry name" value="Bbox1"/>
    <property type="match status" value="1"/>
</dbReference>
<dbReference type="GO" id="GO:0019369">
    <property type="term" value="P:arachidonate metabolic process"/>
    <property type="evidence" value="ECO:0007669"/>
    <property type="project" value="TreeGrafter"/>
</dbReference>
<keyword evidence="2 7" id="KW-0863">Zinc-finger</keyword>
<feature type="region of interest" description="Disordered" evidence="9">
    <location>
        <begin position="940"/>
        <end position="978"/>
    </location>
</feature>
<evidence type="ECO:0000256" key="4">
    <source>
        <dbReference type="ARBA" id="ARBA00022833"/>
    </source>
</evidence>
<dbReference type="Proteomes" id="UP000785200">
    <property type="component" value="Unassembled WGS sequence"/>
</dbReference>
<dbReference type="GO" id="GO:0016042">
    <property type="term" value="P:lipid catabolic process"/>
    <property type="evidence" value="ECO:0007669"/>
    <property type="project" value="UniProtKB-UniRule"/>
</dbReference>
<dbReference type="Gene3D" id="3.40.1090.10">
    <property type="entry name" value="Cytosolic phospholipase A2 catalytic domain"/>
    <property type="match status" value="1"/>
</dbReference>
<dbReference type="InterPro" id="IPR017907">
    <property type="entry name" value="Znf_RING_CS"/>
</dbReference>
<keyword evidence="1" id="KW-0479">Metal-binding</keyword>
<dbReference type="InterPro" id="IPR001841">
    <property type="entry name" value="Znf_RING"/>
</dbReference>
<feature type="short sequence motif" description="DGA/G" evidence="8">
    <location>
        <begin position="905"/>
        <end position="907"/>
    </location>
</feature>
<keyword evidence="13" id="KW-1185">Reference proteome</keyword>
<dbReference type="GO" id="GO:0016020">
    <property type="term" value="C:membrane"/>
    <property type="evidence" value="ECO:0007669"/>
    <property type="project" value="TreeGrafter"/>
</dbReference>
<keyword evidence="6 8" id="KW-0443">Lipid metabolism</keyword>
<dbReference type="InterPro" id="IPR016035">
    <property type="entry name" value="Acyl_Trfase/lysoPLipase"/>
</dbReference>
<dbReference type="EMBL" id="VNKQ01000006">
    <property type="protein sequence ID" value="KAG0650185.1"/>
    <property type="molecule type" value="Genomic_DNA"/>
</dbReference>
<evidence type="ECO:0000259" key="11">
    <source>
        <dbReference type="PROSITE" id="PS51635"/>
    </source>
</evidence>
<evidence type="ECO:0000256" key="6">
    <source>
        <dbReference type="ARBA" id="ARBA00023098"/>
    </source>
</evidence>
<dbReference type="PROSITE" id="PS51635">
    <property type="entry name" value="PNPLA"/>
    <property type="match status" value="1"/>
</dbReference>
<evidence type="ECO:0000256" key="2">
    <source>
        <dbReference type="ARBA" id="ARBA00022771"/>
    </source>
</evidence>
<dbReference type="GO" id="GO:0047499">
    <property type="term" value="F:calcium-independent phospholipase A2 activity"/>
    <property type="evidence" value="ECO:0007669"/>
    <property type="project" value="TreeGrafter"/>
</dbReference>
<reference evidence="12" key="1">
    <citation type="submission" date="2019-07" db="EMBL/GenBank/DDBJ databases">
        <title>Hyphodiscus hymeniophilus genome sequencing and assembly.</title>
        <authorList>
            <person name="Kramer G."/>
            <person name="Nodwell J."/>
        </authorList>
    </citation>
    <scope>NUCLEOTIDE SEQUENCE</scope>
    <source>
        <strain evidence="12">ATCC 34498</strain>
    </source>
</reference>
<feature type="active site" description="Nucleophile" evidence="8">
    <location>
        <position position="760"/>
    </location>
</feature>
<feature type="domain" description="PNPLA" evidence="11">
    <location>
        <begin position="720"/>
        <end position="918"/>
    </location>
</feature>
<dbReference type="GO" id="GO:0008270">
    <property type="term" value="F:zinc ion binding"/>
    <property type="evidence" value="ECO:0007669"/>
    <property type="project" value="UniProtKB-KW"/>
</dbReference>
<feature type="active site" description="Proton acceptor" evidence="8">
    <location>
        <position position="905"/>
    </location>
</feature>
<protein>
    <submittedName>
        <fullName evidence="12">85 88 kDa calcium-independent phospholipase A2</fullName>
    </submittedName>
</protein>
<evidence type="ECO:0000313" key="12">
    <source>
        <dbReference type="EMBL" id="KAG0650185.1"/>
    </source>
</evidence>
<dbReference type="SUPFAM" id="SSF52151">
    <property type="entry name" value="FabD/lysophospholipase-like"/>
    <property type="match status" value="1"/>
</dbReference>
<comment type="caution">
    <text evidence="12">The sequence shown here is derived from an EMBL/GenBank/DDBJ whole genome shotgun (WGS) entry which is preliminary data.</text>
</comment>
<feature type="short sequence motif" description="GXSXG" evidence="8">
    <location>
        <begin position="758"/>
        <end position="762"/>
    </location>
</feature>
<dbReference type="PANTHER" id="PTHR24185">
    <property type="entry name" value="CALCIUM-INDEPENDENT PHOSPHOLIPASE A2-GAMMA"/>
    <property type="match status" value="1"/>
</dbReference>
<gene>
    <name evidence="12" type="ORF">D0Z07_3163</name>
</gene>
<evidence type="ECO:0000256" key="9">
    <source>
        <dbReference type="SAM" id="MobiDB-lite"/>
    </source>
</evidence>
<feature type="region of interest" description="Disordered" evidence="9">
    <location>
        <begin position="1189"/>
        <end position="1260"/>
    </location>
</feature>
<feature type="region of interest" description="Disordered" evidence="9">
    <location>
        <begin position="1"/>
        <end position="70"/>
    </location>
</feature>
<feature type="compositionally biased region" description="Low complexity" evidence="9">
    <location>
        <begin position="1238"/>
        <end position="1249"/>
    </location>
</feature>
<feature type="compositionally biased region" description="Polar residues" evidence="9">
    <location>
        <begin position="1219"/>
        <end position="1231"/>
    </location>
</feature>
<dbReference type="InterPro" id="IPR002641">
    <property type="entry name" value="PNPLA_dom"/>
</dbReference>
<feature type="compositionally biased region" description="Polar residues" evidence="9">
    <location>
        <begin position="44"/>
        <end position="55"/>
    </location>
</feature>
<evidence type="ECO:0000256" key="5">
    <source>
        <dbReference type="ARBA" id="ARBA00022963"/>
    </source>
</evidence>
<evidence type="ECO:0000313" key="13">
    <source>
        <dbReference type="Proteomes" id="UP000785200"/>
    </source>
</evidence>
<feature type="compositionally biased region" description="Polar residues" evidence="9">
    <location>
        <begin position="1189"/>
        <end position="1203"/>
    </location>
</feature>
<evidence type="ECO:0000259" key="10">
    <source>
        <dbReference type="PROSITE" id="PS50089"/>
    </source>
</evidence>
<dbReference type="CDD" id="cd16449">
    <property type="entry name" value="RING-HC"/>
    <property type="match status" value="1"/>
</dbReference>
<proteinExistence type="predicted"/>
<dbReference type="OrthoDB" id="194358at2759"/>